<sequence length="59" mass="6424">MSESMFPSAFPCKTILPQGVFLYHLFGNTLTTVGVLAVIPFSTSKEYNGHRPFSFPGGV</sequence>
<keyword evidence="1" id="KW-0812">Transmembrane</keyword>
<dbReference type="AlphaFoldDB" id="A0A7V4TI89"/>
<evidence type="ECO:0000313" key="2">
    <source>
        <dbReference type="EMBL" id="HGY40335.1"/>
    </source>
</evidence>
<protein>
    <submittedName>
        <fullName evidence="2">Uncharacterized protein</fullName>
    </submittedName>
</protein>
<evidence type="ECO:0000256" key="1">
    <source>
        <dbReference type="SAM" id="Phobius"/>
    </source>
</evidence>
<dbReference type="EMBL" id="DTIY01000088">
    <property type="protein sequence ID" value="HGY40335.1"/>
    <property type="molecule type" value="Genomic_DNA"/>
</dbReference>
<comment type="caution">
    <text evidence="2">The sequence shown here is derived from an EMBL/GenBank/DDBJ whole genome shotgun (WGS) entry which is preliminary data.</text>
</comment>
<gene>
    <name evidence="2" type="ORF">ENW11_11095</name>
</gene>
<accession>A0A7V4TI89</accession>
<proteinExistence type="predicted"/>
<keyword evidence="1" id="KW-0472">Membrane</keyword>
<keyword evidence="1" id="KW-1133">Transmembrane helix</keyword>
<name>A0A7V4TI89_9BACT</name>
<feature type="transmembrane region" description="Helical" evidence="1">
    <location>
        <begin position="20"/>
        <end position="41"/>
    </location>
</feature>
<reference evidence="2" key="1">
    <citation type="journal article" date="2020" name="mSystems">
        <title>Genome- and Community-Level Interaction Insights into Carbon Utilization and Element Cycling Functions of Hydrothermarchaeota in Hydrothermal Sediment.</title>
        <authorList>
            <person name="Zhou Z."/>
            <person name="Liu Y."/>
            <person name="Xu W."/>
            <person name="Pan J."/>
            <person name="Luo Z.H."/>
            <person name="Li M."/>
        </authorList>
    </citation>
    <scope>NUCLEOTIDE SEQUENCE [LARGE SCALE GENOMIC DNA]</scope>
    <source>
        <strain evidence="2">SpSt-82</strain>
    </source>
</reference>
<organism evidence="2">
    <name type="scientific">Candidatus Caldatribacterium saccharofermentans</name>
    <dbReference type="NCBI Taxonomy" id="1454753"/>
    <lineage>
        <taxon>Bacteria</taxon>
        <taxon>Pseudomonadati</taxon>
        <taxon>Atribacterota</taxon>
        <taxon>Atribacteria</taxon>
        <taxon>Atribacterales</taxon>
        <taxon>Candidatus Caldatribacteriaceae</taxon>
        <taxon>Candidatus Caldatribacterium</taxon>
    </lineage>
</organism>